<accession>A0AAU9JI84</accession>
<keyword evidence="1" id="KW-0677">Repeat</keyword>
<dbReference type="PANTHER" id="PTHR24188:SF29">
    <property type="entry name" value="GH09064P"/>
    <property type="match status" value="1"/>
</dbReference>
<comment type="caution">
    <text evidence="3">The sequence shown here is derived from an EMBL/GenBank/DDBJ whole genome shotgun (WGS) entry which is preliminary data.</text>
</comment>
<protein>
    <recommendedName>
        <fullName evidence="5">Ankyrin repeat protein</fullName>
    </recommendedName>
</protein>
<gene>
    <name evidence="3" type="ORF">BSTOLATCC_MIC38656</name>
</gene>
<name>A0AAU9JI84_9CILI</name>
<organism evidence="3 4">
    <name type="scientific">Blepharisma stoltei</name>
    <dbReference type="NCBI Taxonomy" id="1481888"/>
    <lineage>
        <taxon>Eukaryota</taxon>
        <taxon>Sar</taxon>
        <taxon>Alveolata</taxon>
        <taxon>Ciliophora</taxon>
        <taxon>Postciliodesmatophora</taxon>
        <taxon>Heterotrichea</taxon>
        <taxon>Heterotrichida</taxon>
        <taxon>Blepharismidae</taxon>
        <taxon>Blepharisma</taxon>
    </lineage>
</organism>
<dbReference type="PANTHER" id="PTHR24188">
    <property type="entry name" value="ANKYRIN REPEAT PROTEIN"/>
    <property type="match status" value="1"/>
</dbReference>
<sequence length="378" mass="43576">MGVCINKAINPQITKEELKSKIYNAIDLDKVGTLNNLWKTYIKPRPNIVPFFEINEPLLQIQGVDINTLAFAIRIGKTNIVKFLIENCKAKIEAMNQIYSSIGKTPMDVICEYGHLDLLKYYLPIYLESKEIRSTDFSFHEDSLEDLSIFNSKTMKKSLNRGPTAIQRACERGKIEIVDYLTDYFKEKSVPDEFNVHFEDERTGENCALISCRNGNLVLAMLLYKKCNANFHKLNKRSENAVQLAAIGANKYPYRKYFDLIKFLVEDLEVDIAYQYEETLMLSENKLITSYLESKLLQRGLDKAKKKFIEKENAIKQETHDELTGLSPEIIDRLASAGRNFEFTEIFKEELNEKSHSSFVSSISPYSEPSEISCPKFW</sequence>
<reference evidence="3" key="1">
    <citation type="submission" date="2021-09" db="EMBL/GenBank/DDBJ databases">
        <authorList>
            <consortium name="AG Swart"/>
            <person name="Singh M."/>
            <person name="Singh A."/>
            <person name="Seah K."/>
            <person name="Emmerich C."/>
        </authorList>
    </citation>
    <scope>NUCLEOTIDE SEQUENCE</scope>
    <source>
        <strain evidence="3">ATCC30299</strain>
    </source>
</reference>
<evidence type="ECO:0000256" key="1">
    <source>
        <dbReference type="ARBA" id="ARBA00022737"/>
    </source>
</evidence>
<keyword evidence="2" id="KW-0040">ANK repeat</keyword>
<dbReference type="InterPro" id="IPR036770">
    <property type="entry name" value="Ankyrin_rpt-contain_sf"/>
</dbReference>
<dbReference type="AlphaFoldDB" id="A0AAU9JI84"/>
<dbReference type="Proteomes" id="UP001162131">
    <property type="component" value="Unassembled WGS sequence"/>
</dbReference>
<dbReference type="Gene3D" id="1.25.40.20">
    <property type="entry name" value="Ankyrin repeat-containing domain"/>
    <property type="match status" value="2"/>
</dbReference>
<proteinExistence type="predicted"/>
<dbReference type="SUPFAM" id="SSF48403">
    <property type="entry name" value="Ankyrin repeat"/>
    <property type="match status" value="1"/>
</dbReference>
<dbReference type="EMBL" id="CAJZBQ010000038">
    <property type="protein sequence ID" value="CAG9325398.1"/>
    <property type="molecule type" value="Genomic_DNA"/>
</dbReference>
<evidence type="ECO:0000313" key="4">
    <source>
        <dbReference type="Proteomes" id="UP001162131"/>
    </source>
</evidence>
<dbReference type="SMART" id="SM00248">
    <property type="entry name" value="ANK"/>
    <property type="match status" value="4"/>
</dbReference>
<dbReference type="InterPro" id="IPR002110">
    <property type="entry name" value="Ankyrin_rpt"/>
</dbReference>
<evidence type="ECO:0000313" key="3">
    <source>
        <dbReference type="EMBL" id="CAG9325398.1"/>
    </source>
</evidence>
<evidence type="ECO:0000256" key="2">
    <source>
        <dbReference type="ARBA" id="ARBA00023043"/>
    </source>
</evidence>
<evidence type="ECO:0008006" key="5">
    <source>
        <dbReference type="Google" id="ProtNLM"/>
    </source>
</evidence>
<keyword evidence="4" id="KW-1185">Reference proteome</keyword>